<sequence>MSEVIRANTVLPSQRTNFRVKTADGLSLIGEIARPIGEYTGAILCLHPLPTAGGMMDSHIFRKAANRLPDLAGIAVVRFNTRGTTSEAGTSEGEFDNGKNERLDVEAMIDYCFTELQLTNLWIVGWSFGTDLALQHAKDPRHKGLILLSPPLRTTTRDELLYWTTDPRPVVALVPEFDEFLNPMQAMERFAPLHTIEIIPVMEAKHLWVGEPSVARVLNEIVLRVAPLKAPLPTHFQHTSQTS</sequence>
<protein>
    <submittedName>
        <fullName evidence="2">Unannotated protein</fullName>
    </submittedName>
</protein>
<dbReference type="Gene3D" id="3.40.50.1820">
    <property type="entry name" value="alpha/beta hydrolase"/>
    <property type="match status" value="1"/>
</dbReference>
<dbReference type="InterPro" id="IPR029058">
    <property type="entry name" value="AB_hydrolase_fold"/>
</dbReference>
<evidence type="ECO:0000313" key="2">
    <source>
        <dbReference type="EMBL" id="CAB4668389.1"/>
    </source>
</evidence>
<dbReference type="AlphaFoldDB" id="A0A6J6M565"/>
<feature type="domain" description="AB hydrolase-1" evidence="1">
    <location>
        <begin position="42"/>
        <end position="157"/>
    </location>
</feature>
<reference evidence="2" key="1">
    <citation type="submission" date="2020-05" db="EMBL/GenBank/DDBJ databases">
        <authorList>
            <person name="Chiriac C."/>
            <person name="Salcher M."/>
            <person name="Ghai R."/>
            <person name="Kavagutti S V."/>
        </authorList>
    </citation>
    <scope>NUCLEOTIDE SEQUENCE</scope>
</reference>
<dbReference type="PANTHER" id="PTHR42103">
    <property type="entry name" value="ALPHA/BETA-HYDROLASES SUPERFAMILY PROTEIN"/>
    <property type="match status" value="1"/>
</dbReference>
<organism evidence="2">
    <name type="scientific">freshwater metagenome</name>
    <dbReference type="NCBI Taxonomy" id="449393"/>
    <lineage>
        <taxon>unclassified sequences</taxon>
        <taxon>metagenomes</taxon>
        <taxon>ecological metagenomes</taxon>
    </lineage>
</organism>
<gene>
    <name evidence="2" type="ORF">UFOPK2254_01134</name>
</gene>
<dbReference type="Pfam" id="PF00561">
    <property type="entry name" value="Abhydrolase_1"/>
    <property type="match status" value="1"/>
</dbReference>
<proteinExistence type="predicted"/>
<accession>A0A6J6M565</accession>
<dbReference type="PANTHER" id="PTHR42103:SF2">
    <property type="entry name" value="AB HYDROLASE-1 DOMAIN-CONTAINING PROTEIN"/>
    <property type="match status" value="1"/>
</dbReference>
<dbReference type="SUPFAM" id="SSF53474">
    <property type="entry name" value="alpha/beta-Hydrolases"/>
    <property type="match status" value="1"/>
</dbReference>
<evidence type="ECO:0000259" key="1">
    <source>
        <dbReference type="Pfam" id="PF00561"/>
    </source>
</evidence>
<dbReference type="EMBL" id="CAEZWO010000124">
    <property type="protein sequence ID" value="CAB4668389.1"/>
    <property type="molecule type" value="Genomic_DNA"/>
</dbReference>
<name>A0A6J6M565_9ZZZZ</name>
<dbReference type="InterPro" id="IPR000073">
    <property type="entry name" value="AB_hydrolase_1"/>
</dbReference>